<evidence type="ECO:0000256" key="4">
    <source>
        <dbReference type="ARBA" id="ARBA00023014"/>
    </source>
</evidence>
<evidence type="ECO:0000256" key="2">
    <source>
        <dbReference type="ARBA" id="ARBA00022723"/>
    </source>
</evidence>
<keyword evidence="3" id="KW-0408">Iron</keyword>
<keyword evidence="1" id="KW-0001">2Fe-2S</keyword>
<dbReference type="CDD" id="cd03528">
    <property type="entry name" value="Rieske_RO_ferredoxin"/>
    <property type="match status" value="1"/>
</dbReference>
<evidence type="ECO:0000313" key="9">
    <source>
        <dbReference type="Proteomes" id="UP000282971"/>
    </source>
</evidence>
<evidence type="ECO:0000256" key="3">
    <source>
        <dbReference type="ARBA" id="ARBA00023004"/>
    </source>
</evidence>
<dbReference type="Proteomes" id="UP000282971">
    <property type="component" value="Unassembled WGS sequence"/>
</dbReference>
<dbReference type="InterPro" id="IPR036922">
    <property type="entry name" value="Rieske_2Fe-2S_sf"/>
</dbReference>
<sequence length="105" mass="11265">MTSMTFVCKIGDVPLNGVKQVALASFDEEFAVYNLGGEFFVTDDMCTHGMVSLAGGDVEDGQIICPLHGGAFDIRTGAATELPCRTKLRTYPVEVRDEDIFAALG</sequence>
<protein>
    <submittedName>
        <fullName evidence="8">Non-heme iron oxygenase ferredoxin subunit</fullName>
    </submittedName>
</protein>
<comment type="cofactor">
    <cofactor evidence="5">
        <name>[2Fe-2S] cluster</name>
        <dbReference type="ChEBI" id="CHEBI:190135"/>
    </cofactor>
</comment>
<keyword evidence="2" id="KW-0479">Metal-binding</keyword>
<dbReference type="InterPro" id="IPR017941">
    <property type="entry name" value="Rieske_2Fe-2S"/>
</dbReference>
<dbReference type="GO" id="GO:0051537">
    <property type="term" value="F:2 iron, 2 sulfur cluster binding"/>
    <property type="evidence" value="ECO:0007669"/>
    <property type="project" value="UniProtKB-KW"/>
</dbReference>
<dbReference type="OrthoDB" id="9800167at2"/>
<dbReference type="EMBL" id="SACN01000001">
    <property type="protein sequence ID" value="RVT92942.1"/>
    <property type="molecule type" value="Genomic_DNA"/>
</dbReference>
<dbReference type="Pfam" id="PF00355">
    <property type="entry name" value="Rieske"/>
    <property type="match status" value="1"/>
</dbReference>
<reference evidence="8 9" key="1">
    <citation type="submission" date="2019-01" db="EMBL/GenBank/DDBJ databases">
        <authorList>
            <person name="Chen W.-M."/>
        </authorList>
    </citation>
    <scope>NUCLEOTIDE SEQUENCE [LARGE SCALE GENOMIC DNA]</scope>
    <source>
        <strain evidence="8 9">CCP-7</strain>
    </source>
</reference>
<gene>
    <name evidence="8" type="ORF">EOD43_03275</name>
</gene>
<evidence type="ECO:0000259" key="7">
    <source>
        <dbReference type="PROSITE" id="PS51296"/>
    </source>
</evidence>
<name>A0A437M5K7_9SPHN</name>
<dbReference type="AlphaFoldDB" id="A0A437M5K7"/>
<comment type="caution">
    <text evidence="8">The sequence shown here is derived from an EMBL/GenBank/DDBJ whole genome shotgun (WGS) entry which is preliminary data.</text>
</comment>
<keyword evidence="9" id="KW-1185">Reference proteome</keyword>
<dbReference type="PANTHER" id="PTHR21496:SF0">
    <property type="entry name" value="RIESKE DOMAIN-CONTAINING PROTEIN"/>
    <property type="match status" value="1"/>
</dbReference>
<dbReference type="SUPFAM" id="SSF50022">
    <property type="entry name" value="ISP domain"/>
    <property type="match status" value="1"/>
</dbReference>
<accession>A0A437M5K7</accession>
<evidence type="ECO:0000313" key="8">
    <source>
        <dbReference type="EMBL" id="RVT92942.1"/>
    </source>
</evidence>
<dbReference type="PROSITE" id="PS51296">
    <property type="entry name" value="RIESKE"/>
    <property type="match status" value="1"/>
</dbReference>
<dbReference type="PANTHER" id="PTHR21496">
    <property type="entry name" value="FERREDOXIN-RELATED"/>
    <property type="match status" value="1"/>
</dbReference>
<dbReference type="Gene3D" id="2.102.10.10">
    <property type="entry name" value="Rieske [2Fe-2S] iron-sulphur domain"/>
    <property type="match status" value="1"/>
</dbReference>
<keyword evidence="4" id="KW-0411">Iron-sulfur</keyword>
<proteinExistence type="inferred from homology"/>
<evidence type="ECO:0000256" key="1">
    <source>
        <dbReference type="ARBA" id="ARBA00022714"/>
    </source>
</evidence>
<evidence type="ECO:0000256" key="6">
    <source>
        <dbReference type="ARBA" id="ARBA00038001"/>
    </source>
</evidence>
<comment type="similarity">
    <text evidence="6">Belongs to the bacterial ring-hydroxylating dioxygenase ferredoxin component family.</text>
</comment>
<feature type="domain" description="Rieske" evidence="7">
    <location>
        <begin position="5"/>
        <end position="102"/>
    </location>
</feature>
<dbReference type="GO" id="GO:0046872">
    <property type="term" value="F:metal ion binding"/>
    <property type="evidence" value="ECO:0007669"/>
    <property type="project" value="UniProtKB-KW"/>
</dbReference>
<organism evidence="8 9">
    <name type="scientific">Sphingomonas crocodyli</name>
    <dbReference type="NCBI Taxonomy" id="1979270"/>
    <lineage>
        <taxon>Bacteria</taxon>
        <taxon>Pseudomonadati</taxon>
        <taxon>Pseudomonadota</taxon>
        <taxon>Alphaproteobacteria</taxon>
        <taxon>Sphingomonadales</taxon>
        <taxon>Sphingomonadaceae</taxon>
        <taxon>Sphingomonas</taxon>
    </lineage>
</organism>
<dbReference type="RefSeq" id="WP_127741057.1">
    <property type="nucleotide sequence ID" value="NZ_SACN01000001.1"/>
</dbReference>
<evidence type="ECO:0000256" key="5">
    <source>
        <dbReference type="ARBA" id="ARBA00034078"/>
    </source>
</evidence>